<accession>A0ABQ2JF62</accession>
<dbReference type="InterPro" id="IPR011989">
    <property type="entry name" value="ARM-like"/>
</dbReference>
<gene>
    <name evidence="1" type="ORF">GCM10010842_35370</name>
</gene>
<organism evidence="1 2">
    <name type="scientific">Deinococcus daejeonensis</name>
    <dbReference type="NCBI Taxonomy" id="1007098"/>
    <lineage>
        <taxon>Bacteria</taxon>
        <taxon>Thermotogati</taxon>
        <taxon>Deinococcota</taxon>
        <taxon>Deinococci</taxon>
        <taxon>Deinococcales</taxon>
        <taxon>Deinococcaceae</taxon>
        <taxon>Deinococcus</taxon>
    </lineage>
</organism>
<dbReference type="InterPro" id="IPR016024">
    <property type="entry name" value="ARM-type_fold"/>
</dbReference>
<evidence type="ECO:0000313" key="1">
    <source>
        <dbReference type="EMBL" id="GGN45630.1"/>
    </source>
</evidence>
<evidence type="ECO:0008006" key="3">
    <source>
        <dbReference type="Google" id="ProtNLM"/>
    </source>
</evidence>
<dbReference type="RefSeq" id="WP_189059059.1">
    <property type="nucleotide sequence ID" value="NZ_BMOR01000028.1"/>
</dbReference>
<dbReference type="Proteomes" id="UP000645517">
    <property type="component" value="Unassembled WGS sequence"/>
</dbReference>
<reference evidence="2" key="1">
    <citation type="journal article" date="2019" name="Int. J. Syst. Evol. Microbiol.">
        <title>The Global Catalogue of Microorganisms (GCM) 10K type strain sequencing project: providing services to taxonomists for standard genome sequencing and annotation.</title>
        <authorList>
            <consortium name="The Broad Institute Genomics Platform"/>
            <consortium name="The Broad Institute Genome Sequencing Center for Infectious Disease"/>
            <person name="Wu L."/>
            <person name="Ma J."/>
        </authorList>
    </citation>
    <scope>NUCLEOTIDE SEQUENCE [LARGE SCALE GENOMIC DNA]</scope>
    <source>
        <strain evidence="2">JCM 16918</strain>
    </source>
</reference>
<protein>
    <recommendedName>
        <fullName evidence="3">Leucine rich repeat variant</fullName>
    </recommendedName>
</protein>
<sequence length="611" mass="68027">MIDDLILNESHLQLLASPTSWADLDVDILDHLTRTARGSTVVLTFEYVSAVHVHARHRQQWQVQHPPQVTDQAALHALWPYARMEARRALQASGLPSTLDLPFESPFEAEPAPALPAAPTEPAATRPALDLTWQGPLPARVLTLNRLHARLDHIIAGKNGWLLATLRLYVFLLLAEQRLPEGVELEYAPHWPDDIGQLFFEQTGVTSIQWANLTAADRQQFIGVTADLLPALIQAALDHDVDEATAEVMDDYRQAVDELLDDLEPAAPSAAHEAHEQAHDAISDALHTQVGELGRVFAGLTGKSMRSKALMRTEHGRRELLHYTQVIEDRTCHVIYTLVFTRRSIPFEVTLRFDVQAALRAWHAELDDRPSELPQLPAVTLEEGEPFDIGRLSGWADGCLDAEALNDRLRYRLWNDRIQVPRRDMQALDSMAGVNRTLLLWQKHCPAELLEECASHGAPEVRRAVAWHRKKPAQVTERLSRDPEPKVRQAAAATGRLTEAQWRRLLQDDPDVVAGLAGRADLTPERQLAFAAHPSADVRAALAGNYSVPADLIEQLACDDASSVREQAATHPELSSTTLAELCEDEDWAVSSTAEHYLRTRQRATQPAPTS</sequence>
<name>A0ABQ2JF62_9DEIO</name>
<dbReference type="Gene3D" id="1.25.10.10">
    <property type="entry name" value="Leucine-rich Repeat Variant"/>
    <property type="match status" value="1"/>
</dbReference>
<dbReference type="SUPFAM" id="SSF48371">
    <property type="entry name" value="ARM repeat"/>
    <property type="match status" value="1"/>
</dbReference>
<proteinExistence type="predicted"/>
<keyword evidence="2" id="KW-1185">Reference proteome</keyword>
<dbReference type="EMBL" id="BMOR01000028">
    <property type="protein sequence ID" value="GGN45630.1"/>
    <property type="molecule type" value="Genomic_DNA"/>
</dbReference>
<evidence type="ECO:0000313" key="2">
    <source>
        <dbReference type="Proteomes" id="UP000645517"/>
    </source>
</evidence>
<comment type="caution">
    <text evidence="1">The sequence shown here is derived from an EMBL/GenBank/DDBJ whole genome shotgun (WGS) entry which is preliminary data.</text>
</comment>